<evidence type="ECO:0000313" key="2">
    <source>
        <dbReference type="EMBL" id="RBP45262.1"/>
    </source>
</evidence>
<feature type="signal peptide" evidence="1">
    <location>
        <begin position="1"/>
        <end position="23"/>
    </location>
</feature>
<evidence type="ECO:0008006" key="4">
    <source>
        <dbReference type="Google" id="ProtNLM"/>
    </source>
</evidence>
<name>A0A366HRT4_9BACT</name>
<dbReference type="RefSeq" id="WP_147263351.1">
    <property type="nucleotide sequence ID" value="NZ_QNRR01000003.1"/>
</dbReference>
<dbReference type="Proteomes" id="UP000253426">
    <property type="component" value="Unassembled WGS sequence"/>
</dbReference>
<dbReference type="EMBL" id="QNRR01000003">
    <property type="protein sequence ID" value="RBP45262.1"/>
    <property type="molecule type" value="Genomic_DNA"/>
</dbReference>
<proteinExistence type="predicted"/>
<accession>A0A366HRT4</accession>
<gene>
    <name evidence="2" type="ORF">DES53_103260</name>
</gene>
<dbReference type="AlphaFoldDB" id="A0A366HRT4"/>
<keyword evidence="1" id="KW-0732">Signal</keyword>
<organism evidence="2 3">
    <name type="scientific">Roseimicrobium gellanilyticum</name>
    <dbReference type="NCBI Taxonomy" id="748857"/>
    <lineage>
        <taxon>Bacteria</taxon>
        <taxon>Pseudomonadati</taxon>
        <taxon>Verrucomicrobiota</taxon>
        <taxon>Verrucomicrobiia</taxon>
        <taxon>Verrucomicrobiales</taxon>
        <taxon>Verrucomicrobiaceae</taxon>
        <taxon>Roseimicrobium</taxon>
    </lineage>
</organism>
<comment type="caution">
    <text evidence="2">The sequence shown here is derived from an EMBL/GenBank/DDBJ whole genome shotgun (WGS) entry which is preliminary data.</text>
</comment>
<reference evidence="2 3" key="1">
    <citation type="submission" date="2018-06" db="EMBL/GenBank/DDBJ databases">
        <title>Genomic Encyclopedia of Type Strains, Phase IV (KMG-IV): sequencing the most valuable type-strain genomes for metagenomic binning, comparative biology and taxonomic classification.</title>
        <authorList>
            <person name="Goeker M."/>
        </authorList>
    </citation>
    <scope>NUCLEOTIDE SEQUENCE [LARGE SCALE GENOMIC DNA]</scope>
    <source>
        <strain evidence="2 3">DSM 25532</strain>
    </source>
</reference>
<sequence>MAQAIPLRVLLPLWMMLSIPAPAQEASKIHPPEFVSSVPLCFWEPPSGPYIVRRTEFHGAVRMKDPQLTKQVHRSYMTLYDPLAYVIASGTDDSQCMPPLKFVTTPLVDDKPATESMLNYVNASSTSDRPGTRGKITATLFTEFDLVDLFGVEPTPRLHEIINNIDCTGTLVLPFSGVDLKRIKRLPPRIRRLVIYNSEIGKALEDHVRSMPELEELVLWGCRHTDEVFYSGPVHEESRTPPIFNQQLFPDLCSKTKVLFAFHCSESLHHCLGWHSWPQLERLESTRDFFLRRAWDVGAKGGKYVEVGYRKPEYPKLKAFSYYVVERLFNDWGGIENWPHMRQSTCEVMGISPSMMRTYVVKTSGRK</sequence>
<evidence type="ECO:0000256" key="1">
    <source>
        <dbReference type="SAM" id="SignalP"/>
    </source>
</evidence>
<feature type="chain" id="PRO_5017073972" description="Leucine rich repeat (LRR) protein" evidence="1">
    <location>
        <begin position="24"/>
        <end position="367"/>
    </location>
</feature>
<keyword evidence="3" id="KW-1185">Reference proteome</keyword>
<evidence type="ECO:0000313" key="3">
    <source>
        <dbReference type="Proteomes" id="UP000253426"/>
    </source>
</evidence>
<protein>
    <recommendedName>
        <fullName evidence="4">Leucine rich repeat (LRR) protein</fullName>
    </recommendedName>
</protein>